<dbReference type="PANTHER" id="PTHR45632:SF3">
    <property type="entry name" value="KELCH-LIKE PROTEIN 32"/>
    <property type="match status" value="1"/>
</dbReference>
<dbReference type="Gene3D" id="1.10.510.10">
    <property type="entry name" value="Transferase(Phosphotransferase) domain 1"/>
    <property type="match status" value="1"/>
</dbReference>
<evidence type="ECO:0000256" key="3">
    <source>
        <dbReference type="PROSITE-ProRule" id="PRU00175"/>
    </source>
</evidence>
<dbReference type="SUPFAM" id="SSF57850">
    <property type="entry name" value="RING/U-box"/>
    <property type="match status" value="1"/>
</dbReference>
<dbReference type="InterPro" id="IPR011009">
    <property type="entry name" value="Kinase-like_dom_sf"/>
</dbReference>
<dbReference type="SMART" id="SM00612">
    <property type="entry name" value="Kelch"/>
    <property type="match status" value="4"/>
</dbReference>
<evidence type="ECO:0000259" key="7">
    <source>
        <dbReference type="PROSITE" id="PS50089"/>
    </source>
</evidence>
<feature type="region of interest" description="Disordered" evidence="5">
    <location>
        <begin position="571"/>
        <end position="600"/>
    </location>
</feature>
<dbReference type="PROSITE" id="PS50011">
    <property type="entry name" value="PROTEIN_KINASE_DOM"/>
    <property type="match status" value="1"/>
</dbReference>
<dbReference type="GO" id="GO:0004672">
    <property type="term" value="F:protein kinase activity"/>
    <property type="evidence" value="ECO:0007669"/>
    <property type="project" value="InterPro"/>
</dbReference>
<dbReference type="InterPro" id="IPR006652">
    <property type="entry name" value="Kelch_1"/>
</dbReference>
<dbReference type="Gene3D" id="3.30.40.10">
    <property type="entry name" value="Zinc/RING finger domain, C3HC4 (zinc finger)"/>
    <property type="match status" value="1"/>
</dbReference>
<dbReference type="InterPro" id="IPR008271">
    <property type="entry name" value="Ser/Thr_kinase_AS"/>
</dbReference>
<keyword evidence="3" id="KW-0862">Zinc</keyword>
<accession>A0AAE0BN05</accession>
<dbReference type="Pfam" id="PF01344">
    <property type="entry name" value="Kelch_1"/>
    <property type="match status" value="4"/>
</dbReference>
<gene>
    <name evidence="8" type="ORF">CYMTET_51232</name>
</gene>
<dbReference type="InterPro" id="IPR015915">
    <property type="entry name" value="Kelch-typ_b-propeller"/>
</dbReference>
<dbReference type="SMART" id="SM00220">
    <property type="entry name" value="S_TKc"/>
    <property type="match status" value="1"/>
</dbReference>
<dbReference type="GO" id="GO:0008270">
    <property type="term" value="F:zinc ion binding"/>
    <property type="evidence" value="ECO:0007669"/>
    <property type="project" value="UniProtKB-KW"/>
</dbReference>
<dbReference type="Pfam" id="PF13920">
    <property type="entry name" value="zf-C3HC4_3"/>
    <property type="match status" value="1"/>
</dbReference>
<evidence type="ECO:0000259" key="6">
    <source>
        <dbReference type="PROSITE" id="PS50011"/>
    </source>
</evidence>
<keyword evidence="3" id="KW-0479">Metal-binding</keyword>
<organism evidence="8 9">
    <name type="scientific">Cymbomonas tetramitiformis</name>
    <dbReference type="NCBI Taxonomy" id="36881"/>
    <lineage>
        <taxon>Eukaryota</taxon>
        <taxon>Viridiplantae</taxon>
        <taxon>Chlorophyta</taxon>
        <taxon>Pyramimonadophyceae</taxon>
        <taxon>Pyramimonadales</taxon>
        <taxon>Pyramimonadaceae</taxon>
        <taxon>Cymbomonas</taxon>
    </lineage>
</organism>
<evidence type="ECO:0000256" key="1">
    <source>
        <dbReference type="ARBA" id="ARBA00022441"/>
    </source>
</evidence>
<evidence type="ECO:0000256" key="4">
    <source>
        <dbReference type="SAM" id="Coils"/>
    </source>
</evidence>
<dbReference type="InterPro" id="IPR013083">
    <property type="entry name" value="Znf_RING/FYVE/PHD"/>
</dbReference>
<keyword evidence="2" id="KW-0677">Repeat</keyword>
<dbReference type="SUPFAM" id="SSF117281">
    <property type="entry name" value="Kelch motif"/>
    <property type="match status" value="1"/>
</dbReference>
<dbReference type="PROSITE" id="PS50089">
    <property type="entry name" value="ZF_RING_2"/>
    <property type="match status" value="1"/>
</dbReference>
<dbReference type="Gene3D" id="2.120.10.80">
    <property type="entry name" value="Kelch-type beta propeller"/>
    <property type="match status" value="2"/>
</dbReference>
<dbReference type="GO" id="GO:0005524">
    <property type="term" value="F:ATP binding"/>
    <property type="evidence" value="ECO:0007669"/>
    <property type="project" value="InterPro"/>
</dbReference>
<dbReference type="SMART" id="SM00184">
    <property type="entry name" value="RING"/>
    <property type="match status" value="1"/>
</dbReference>
<dbReference type="InterPro" id="IPR001841">
    <property type="entry name" value="Znf_RING"/>
</dbReference>
<dbReference type="SUPFAM" id="SSF56112">
    <property type="entry name" value="Protein kinase-like (PK-like)"/>
    <property type="match status" value="1"/>
</dbReference>
<evidence type="ECO:0000313" key="9">
    <source>
        <dbReference type="Proteomes" id="UP001190700"/>
    </source>
</evidence>
<sequence length="1102" mass="121562">MANGQWEALGSMGTKRNAFAAVVQGRHIYALGGYDGTNELETVERMDVTTGQWAAVGSMGRKRDTCAAVVQGRHIYALGGYDGTNELETVERMDMTTGHWAAVGRWARNEVWAAVGSMGRKRDRCAAVVQGRHIYAIGGNDGTNELETVERMDMATGQWEVLDTMGTKRDWCTAVVQGRHIYAIGGHDGTDSLETVERMDVTAGQWEAVGHGHETNGVRGSACGNDGTNELETVERMEWEKALSHPELVEAVTTLSSLHCKFRAVYLQRSCTRAEMLLARLDGYVAGRARGARVSEAVGPLRECWASAQRAVREAVARVEPGAAQVSEELQAAIHGRDEARERHIRGLEELRDREQWADGAGLCERRRVLQEDVDEWRAALDTAEAITGSSEGGSGVAAQSAAMDLRVTVEGAVAAYRAWDECVESAQRDTERAVATLRGQLQGLFHFSDTEPVDGSVDEGSEMVDALQHAQAALEAEQWALQAKSAARSTLLHELVAAGRAVLAELKGEAEELEVLVGIQEEVEQLRRAQDAAREGRPGAAAAELRGTTRMLRRQRIKLSFLQGTLGQHKLDLEEQSEEPVGAGAPAQRKRKRTESAVEEAEARVEAKLAEVRDAQDRMHAATCTLVALEAQFPEVLSHMEHAVPAELLPLWRPERAREDFVEYTPHARQGVRHEVWRAKDAHGQQYAVKEFHIAHDDPGALRALWREASLLHRMRHPAITPVVALFPSVTAGTTTCYGLQMPWYEHGQLDEWKAAQQPDEGAVRRGMLRVLEAVAHLHGNKVVHCDIKPENILVDASGRPHLLDFDISVDNTRRTSVLYARQTTVQGARGTAGYIAPEMPATGPTPATDMYAFGVTLAAVSPPEGQRGAELQELLRVLSAEDPAVRPSAAQACQHPYFTGVWEWRREQTRVCCMDAERSVCGGAEHRLSGGVECTNRLGAPHFVCARCLAAHALRESERRDGRVGCPRVQACQVSLLAHHSIFKGGDSDPTAECESCEYTDLELARHLRPAEYERYMSGRRRRLQEAIQQEVQAQQAEALREEMERLRQCRICLTAEANALFMNCGHYGACLQCARRLPAPPHCPFCREPVARVQQVFRQ</sequence>
<dbReference type="AlphaFoldDB" id="A0AAE0BN05"/>
<protein>
    <recommendedName>
        <fullName evidence="10">RING-type domain-containing protein</fullName>
    </recommendedName>
</protein>
<reference evidence="8 9" key="1">
    <citation type="journal article" date="2015" name="Genome Biol. Evol.">
        <title>Comparative Genomics of a Bacterivorous Green Alga Reveals Evolutionary Causalities and Consequences of Phago-Mixotrophic Mode of Nutrition.</title>
        <authorList>
            <person name="Burns J.A."/>
            <person name="Paasch A."/>
            <person name="Narechania A."/>
            <person name="Kim E."/>
        </authorList>
    </citation>
    <scope>NUCLEOTIDE SEQUENCE [LARGE SCALE GENOMIC DNA]</scope>
    <source>
        <strain evidence="8 9">PLY_AMNH</strain>
    </source>
</reference>
<keyword evidence="4" id="KW-0175">Coiled coil</keyword>
<keyword evidence="1" id="KW-0880">Kelch repeat</keyword>
<feature type="domain" description="RING-type" evidence="7">
    <location>
        <begin position="1052"/>
        <end position="1090"/>
    </location>
</feature>
<evidence type="ECO:0000256" key="5">
    <source>
        <dbReference type="SAM" id="MobiDB-lite"/>
    </source>
</evidence>
<dbReference type="PROSITE" id="PS00108">
    <property type="entry name" value="PROTEIN_KINASE_ST"/>
    <property type="match status" value="1"/>
</dbReference>
<feature type="domain" description="Protein kinase" evidence="6">
    <location>
        <begin position="663"/>
        <end position="900"/>
    </location>
</feature>
<evidence type="ECO:0000313" key="8">
    <source>
        <dbReference type="EMBL" id="KAK3238790.1"/>
    </source>
</evidence>
<dbReference type="Pfam" id="PF00069">
    <property type="entry name" value="Pkinase"/>
    <property type="match status" value="1"/>
</dbReference>
<dbReference type="CDD" id="cd00180">
    <property type="entry name" value="PKc"/>
    <property type="match status" value="1"/>
</dbReference>
<feature type="coiled-coil region" evidence="4">
    <location>
        <begin position="1027"/>
        <end position="1059"/>
    </location>
</feature>
<evidence type="ECO:0000256" key="2">
    <source>
        <dbReference type="ARBA" id="ARBA00022737"/>
    </source>
</evidence>
<comment type="caution">
    <text evidence="8">The sequence shown here is derived from an EMBL/GenBank/DDBJ whole genome shotgun (WGS) entry which is preliminary data.</text>
</comment>
<dbReference type="Proteomes" id="UP001190700">
    <property type="component" value="Unassembled WGS sequence"/>
</dbReference>
<dbReference type="PANTHER" id="PTHR45632">
    <property type="entry name" value="LD33804P"/>
    <property type="match status" value="1"/>
</dbReference>
<keyword evidence="9" id="KW-1185">Reference proteome</keyword>
<evidence type="ECO:0008006" key="10">
    <source>
        <dbReference type="Google" id="ProtNLM"/>
    </source>
</evidence>
<dbReference type="InterPro" id="IPR000719">
    <property type="entry name" value="Prot_kinase_dom"/>
</dbReference>
<name>A0AAE0BN05_9CHLO</name>
<keyword evidence="3" id="KW-0863">Zinc-finger</keyword>
<dbReference type="EMBL" id="LGRX02034108">
    <property type="protein sequence ID" value="KAK3238790.1"/>
    <property type="molecule type" value="Genomic_DNA"/>
</dbReference>
<proteinExistence type="predicted"/>